<evidence type="ECO:0000256" key="1">
    <source>
        <dbReference type="ARBA" id="ARBA00023125"/>
    </source>
</evidence>
<evidence type="ECO:0000313" key="3">
    <source>
        <dbReference type="EMBL" id="GIH21557.1"/>
    </source>
</evidence>
<comment type="caution">
    <text evidence="3">The sequence shown here is derived from an EMBL/GenBank/DDBJ whole genome shotgun (WGS) entry which is preliminary data.</text>
</comment>
<dbReference type="EMBL" id="BONZ01000139">
    <property type="protein sequence ID" value="GIH21557.1"/>
    <property type="molecule type" value="Genomic_DNA"/>
</dbReference>
<dbReference type="InterPro" id="IPR010998">
    <property type="entry name" value="Integrase_recombinase_N"/>
</dbReference>
<dbReference type="RefSeq" id="WP_203924927.1">
    <property type="nucleotide sequence ID" value="NZ_BONZ01000139.1"/>
</dbReference>
<dbReference type="Gene3D" id="1.10.150.130">
    <property type="match status" value="1"/>
</dbReference>
<name>A0A8J3R4X8_9ACTN</name>
<reference evidence="3" key="1">
    <citation type="submission" date="2021-01" db="EMBL/GenBank/DDBJ databases">
        <title>Whole genome shotgun sequence of Rugosimonospora africana NBRC 104875.</title>
        <authorList>
            <person name="Komaki H."/>
            <person name="Tamura T."/>
        </authorList>
    </citation>
    <scope>NUCLEOTIDE SEQUENCE</scope>
    <source>
        <strain evidence="3">NBRC 104875</strain>
    </source>
</reference>
<feature type="domain" description="Integrase SAM-like N-terminal" evidence="2">
    <location>
        <begin position="40"/>
        <end position="93"/>
    </location>
</feature>
<protein>
    <recommendedName>
        <fullName evidence="2">Integrase SAM-like N-terminal domain-containing protein</fullName>
    </recommendedName>
</protein>
<evidence type="ECO:0000313" key="4">
    <source>
        <dbReference type="Proteomes" id="UP000642748"/>
    </source>
</evidence>
<dbReference type="Pfam" id="PF14659">
    <property type="entry name" value="Phage_int_SAM_3"/>
    <property type="match status" value="1"/>
</dbReference>
<keyword evidence="1" id="KW-0238">DNA-binding</keyword>
<dbReference type="InterPro" id="IPR004107">
    <property type="entry name" value="Integrase_SAM-like_N"/>
</dbReference>
<evidence type="ECO:0000259" key="2">
    <source>
        <dbReference type="Pfam" id="PF14659"/>
    </source>
</evidence>
<gene>
    <name evidence="3" type="ORF">Raf01_97290</name>
</gene>
<dbReference type="GO" id="GO:0015074">
    <property type="term" value="P:DNA integration"/>
    <property type="evidence" value="ECO:0007669"/>
    <property type="project" value="InterPro"/>
</dbReference>
<dbReference type="GO" id="GO:0003677">
    <property type="term" value="F:DNA binding"/>
    <property type="evidence" value="ECO:0007669"/>
    <property type="project" value="UniProtKB-KW"/>
</dbReference>
<dbReference type="AlphaFoldDB" id="A0A8J3R4X8"/>
<dbReference type="Proteomes" id="UP000642748">
    <property type="component" value="Unassembled WGS sequence"/>
</dbReference>
<keyword evidence="4" id="KW-1185">Reference proteome</keyword>
<proteinExistence type="predicted"/>
<accession>A0A8J3R4X8</accession>
<organism evidence="3 4">
    <name type="scientific">Rugosimonospora africana</name>
    <dbReference type="NCBI Taxonomy" id="556532"/>
    <lineage>
        <taxon>Bacteria</taxon>
        <taxon>Bacillati</taxon>
        <taxon>Actinomycetota</taxon>
        <taxon>Actinomycetes</taxon>
        <taxon>Micromonosporales</taxon>
        <taxon>Micromonosporaceae</taxon>
        <taxon>Rugosimonospora</taxon>
    </lineage>
</organism>
<sequence>MVEPPSQAATLPVHELWCKQVAIDQATDTYLDPAAGRITLAEWVSIWEQGHIAGPAKRAAYDSHLRNHILPRFGRIPLTQINRHAVKVFVKRLKTDVIIAEQAADLLDAECVE</sequence>